<accession>A0A0M7BCB0</accession>
<comment type="subcellular location">
    <subcellularLocation>
        <location evidence="1">Cell envelope</location>
    </subcellularLocation>
</comment>
<dbReference type="STRING" id="313367.JSE7799_02750"/>
<dbReference type="InterPro" id="IPR018976">
    <property type="entry name" value="Imelysin-like"/>
</dbReference>
<gene>
    <name evidence="5" type="ORF">JSE7799_02750</name>
</gene>
<keyword evidence="6" id="KW-1185">Reference proteome</keyword>
<keyword evidence="5" id="KW-0449">Lipoprotein</keyword>
<evidence type="ECO:0000256" key="3">
    <source>
        <dbReference type="SAM" id="SignalP"/>
    </source>
</evidence>
<proteinExistence type="predicted"/>
<feature type="signal peptide" evidence="3">
    <location>
        <begin position="1"/>
        <end position="19"/>
    </location>
</feature>
<dbReference type="AlphaFoldDB" id="A0A0M7BCB0"/>
<sequence length="328" mass="35332">MKRFGAIALSVCLAGPASADVDAALDRHILPGLDAFADAAAKLERETAEDCRAEALRPAWNAAFDAWTQIGDLRIGPSETGALSIAFWPDARGFTPRTLSRLVAESDPIVFDPAAYSDVSIAARGLYALEMLIHDPAFADYGRDSYGCALARAISSDLAGQAARLEQAWEEAFAETLRTAGAPDNAIYLDEDEAFRALYTQILSSLDFTAEQRLGRPMGEFDRPRPTRAEAWRSGRSLRNAVLAVDAAHALAKVLADWPLPETDAAVARVHEAAAHIDDPSFQDLTNPQGRLRAEVLQQAVRGVRASLETETGARLGITPGFNSRDGD</sequence>
<evidence type="ECO:0000256" key="1">
    <source>
        <dbReference type="ARBA" id="ARBA00004196"/>
    </source>
</evidence>
<dbReference type="InterPro" id="IPR038352">
    <property type="entry name" value="Imelysin_sf"/>
</dbReference>
<reference evidence="5 6" key="1">
    <citation type="submission" date="2015-09" db="EMBL/GenBank/DDBJ databases">
        <authorList>
            <person name="Jackson K.R."/>
            <person name="Lunt B.L."/>
            <person name="Fisher J.N.B."/>
            <person name="Gardner A.V."/>
            <person name="Bailey M.E."/>
            <person name="Deus L.M."/>
            <person name="Earl A.S."/>
            <person name="Gibby P.D."/>
            <person name="Hartmann K.A."/>
            <person name="Liu J.E."/>
            <person name="Manci A.M."/>
            <person name="Nielsen D.A."/>
            <person name="Solomon M.B."/>
            <person name="Breakwell D.P."/>
            <person name="Burnett S.H."/>
            <person name="Grose J.H."/>
        </authorList>
    </citation>
    <scope>NUCLEOTIDE SEQUENCE [LARGE SCALE GENOMIC DNA]</scope>
    <source>
        <strain evidence="5 6">CECT 7799</strain>
    </source>
</reference>
<dbReference type="RefSeq" id="WP_055664131.1">
    <property type="nucleotide sequence ID" value="NZ_CYPR01000185.1"/>
</dbReference>
<name>A0A0M7BCB0_9RHOB</name>
<dbReference type="Pfam" id="PF09375">
    <property type="entry name" value="Peptidase_M75"/>
    <property type="match status" value="1"/>
</dbReference>
<evidence type="ECO:0000313" key="6">
    <source>
        <dbReference type="Proteomes" id="UP000049455"/>
    </source>
</evidence>
<dbReference type="CDD" id="cd14659">
    <property type="entry name" value="Imelysin-like_IPPA"/>
    <property type="match status" value="1"/>
</dbReference>
<dbReference type="OrthoDB" id="5729110at2"/>
<feature type="chain" id="PRO_5005810243" evidence="3">
    <location>
        <begin position="20"/>
        <end position="328"/>
    </location>
</feature>
<organism evidence="5 6">
    <name type="scientific">Jannaschia seosinensis</name>
    <dbReference type="NCBI Taxonomy" id="313367"/>
    <lineage>
        <taxon>Bacteria</taxon>
        <taxon>Pseudomonadati</taxon>
        <taxon>Pseudomonadota</taxon>
        <taxon>Alphaproteobacteria</taxon>
        <taxon>Rhodobacterales</taxon>
        <taxon>Roseobacteraceae</taxon>
        <taxon>Jannaschia</taxon>
    </lineage>
</organism>
<evidence type="ECO:0000259" key="4">
    <source>
        <dbReference type="Pfam" id="PF09375"/>
    </source>
</evidence>
<keyword evidence="2 3" id="KW-0732">Signal</keyword>
<evidence type="ECO:0000313" key="5">
    <source>
        <dbReference type="EMBL" id="CUH40021.1"/>
    </source>
</evidence>
<feature type="domain" description="Imelysin-like" evidence="4">
    <location>
        <begin position="29"/>
        <end position="307"/>
    </location>
</feature>
<dbReference type="Proteomes" id="UP000049455">
    <property type="component" value="Unassembled WGS sequence"/>
</dbReference>
<protein>
    <submittedName>
        <fullName evidence="5">Putative periplasmic lipoprotein</fullName>
    </submittedName>
</protein>
<dbReference type="GO" id="GO:0030313">
    <property type="term" value="C:cell envelope"/>
    <property type="evidence" value="ECO:0007669"/>
    <property type="project" value="UniProtKB-SubCell"/>
</dbReference>
<dbReference type="InterPro" id="IPR034984">
    <property type="entry name" value="Imelysin-like_IPPA"/>
</dbReference>
<dbReference type="Gene3D" id="1.20.1420.20">
    <property type="entry name" value="M75 peptidase, HXXE motif"/>
    <property type="match status" value="1"/>
</dbReference>
<dbReference type="EMBL" id="CYPR01000185">
    <property type="protein sequence ID" value="CUH40021.1"/>
    <property type="molecule type" value="Genomic_DNA"/>
</dbReference>
<evidence type="ECO:0000256" key="2">
    <source>
        <dbReference type="ARBA" id="ARBA00022729"/>
    </source>
</evidence>